<evidence type="ECO:0000313" key="4">
    <source>
        <dbReference type="Proteomes" id="UP000014680"/>
    </source>
</evidence>
<reference evidence="3 4" key="1">
    <citation type="submission" date="2012-10" db="EMBL/GenBank/DDBJ databases">
        <authorList>
            <person name="Zafar N."/>
            <person name="Inman J."/>
            <person name="Hall N."/>
            <person name="Lorenzi H."/>
            <person name="Caler E."/>
        </authorList>
    </citation>
    <scope>NUCLEOTIDE SEQUENCE [LARGE SCALE GENOMIC DNA]</scope>
    <source>
        <strain evidence="3 4">IP1</strain>
    </source>
</reference>
<feature type="domain" description="EGF-like" evidence="2">
    <location>
        <begin position="439"/>
        <end position="470"/>
    </location>
</feature>
<dbReference type="PANTHER" id="PTHR45756:SF1">
    <property type="entry name" value="PROTEIN KINASE DOMAIN CONTAINING PROTEIN"/>
    <property type="match status" value="1"/>
</dbReference>
<dbReference type="KEGG" id="eiv:EIN_413670"/>
<evidence type="ECO:0000313" key="3">
    <source>
        <dbReference type="EMBL" id="ELP91699.1"/>
    </source>
</evidence>
<protein>
    <recommendedName>
        <fullName evidence="2">EGF-like domain-containing protein</fullName>
    </recommendedName>
</protein>
<dbReference type="PANTHER" id="PTHR45756">
    <property type="entry name" value="PALMITOYLTRANSFERASE"/>
    <property type="match status" value="1"/>
</dbReference>
<dbReference type="SUPFAM" id="SSF57184">
    <property type="entry name" value="Growth factor receptor domain"/>
    <property type="match status" value="4"/>
</dbReference>
<organism evidence="3 4">
    <name type="scientific">Entamoeba invadens IP1</name>
    <dbReference type="NCBI Taxonomy" id="370355"/>
    <lineage>
        <taxon>Eukaryota</taxon>
        <taxon>Amoebozoa</taxon>
        <taxon>Evosea</taxon>
        <taxon>Archamoebae</taxon>
        <taxon>Mastigamoebida</taxon>
        <taxon>Entamoebidae</taxon>
        <taxon>Entamoeba</taxon>
    </lineage>
</organism>
<dbReference type="Proteomes" id="UP000014680">
    <property type="component" value="Unassembled WGS sequence"/>
</dbReference>
<dbReference type="SMART" id="SM00261">
    <property type="entry name" value="FU"/>
    <property type="match status" value="7"/>
</dbReference>
<dbReference type="OMA" id="CANFQTD"/>
<keyword evidence="1" id="KW-0732">Signal</keyword>
<feature type="domain" description="EGF-like" evidence="2">
    <location>
        <begin position="407"/>
        <end position="438"/>
    </location>
</feature>
<dbReference type="EMBL" id="KB206451">
    <property type="protein sequence ID" value="ELP91699.1"/>
    <property type="molecule type" value="Genomic_DNA"/>
</dbReference>
<feature type="signal peptide" evidence="1">
    <location>
        <begin position="1"/>
        <end position="16"/>
    </location>
</feature>
<dbReference type="InterPro" id="IPR009030">
    <property type="entry name" value="Growth_fac_rcpt_cys_sf"/>
</dbReference>
<feature type="domain" description="EGF-like" evidence="2">
    <location>
        <begin position="269"/>
        <end position="301"/>
    </location>
</feature>
<dbReference type="SMART" id="SM00181">
    <property type="entry name" value="EGF"/>
    <property type="match status" value="8"/>
</dbReference>
<dbReference type="InterPro" id="IPR053215">
    <property type="entry name" value="TKL_Ser/Thr_kinase"/>
</dbReference>
<sequence length="689" mass="77166">MFYSIFLLVIVVSSQTTPYCANVFGNLCVLCVDDYILSEDQKSCIYKRTVGCETINNNKCTSCSDGYKFDFDGQKCVIGDEYCLSTKQLDNNDVVCTSCMSGTTLLDSKKCVNCTSENKGCSQASDSCSDCDVCEYGYYLDNTTCVRIPNCQENDPENVTKCQTCIDMYNYRDDQCMWWNVPNCISYIERGVCATCEYGYTQVSTSCEYVPYCTRFDTYGCTSCAKGYGLNNKNCTKCEKALCTSCYSDYSQCDECADGYTLVNGQCMKCTINGCLKCVSENPYKCQICADGYTTVNGQCMKCEVNGCKKCVSENPYKCYECDSDNGYKMIKDTQQCYKCPDHCTECSEIINSVPICSECETGYTVFDMKCAACSEGCMTCSGVALEQCSLCKYGYHLDGVNKKCYKCAENCLSCQAESTDICEMCAQGYAIDNGKCRKCDSNCISCDSSDYSKCLTCKDGYVLVSDKCQTCDESCQICTSPNDYRACVKCASGFYKDSNNKCIKCTKENCNAINKVSIYNIETTCNICSDTCDYKKRDENGYSCGEISFCDVFDTTRKVCVECQRGYYLNADYECKKCSEECLECVNTEKECKEYYKNVDNCVFYDVNHKCKTCENEYKMENGVCVKAGDCVTRNDEGMCVVCENQKIVGDDNKYPAEYNGTCSREEHVVNNSQSIFTILLFAVFLII</sequence>
<dbReference type="VEuPathDB" id="AmoebaDB:EIN_413670"/>
<evidence type="ECO:0000259" key="2">
    <source>
        <dbReference type="SMART" id="SM00181"/>
    </source>
</evidence>
<feature type="domain" description="EGF-like" evidence="2">
    <location>
        <begin position="302"/>
        <end position="338"/>
    </location>
</feature>
<dbReference type="RefSeq" id="XP_004258470.1">
    <property type="nucleotide sequence ID" value="XM_004258422.1"/>
</dbReference>
<evidence type="ECO:0000256" key="1">
    <source>
        <dbReference type="SAM" id="SignalP"/>
    </source>
</evidence>
<feature type="domain" description="EGF-like" evidence="2">
    <location>
        <begin position="62"/>
        <end position="112"/>
    </location>
</feature>
<name>L7FPP5_ENTIV</name>
<dbReference type="InterPro" id="IPR000742">
    <property type="entry name" value="EGF"/>
</dbReference>
<feature type="domain" description="EGF-like" evidence="2">
    <location>
        <begin position="237"/>
        <end position="268"/>
    </location>
</feature>
<keyword evidence="4" id="KW-1185">Reference proteome</keyword>
<dbReference type="AlphaFoldDB" id="L7FPP5"/>
<gene>
    <name evidence="3" type="ORF">EIN_413670</name>
</gene>
<feature type="domain" description="EGF-like" evidence="2">
    <location>
        <begin position="471"/>
        <end position="504"/>
    </location>
</feature>
<dbReference type="InterPro" id="IPR006212">
    <property type="entry name" value="Furin_repeat"/>
</dbReference>
<accession>L7FPP5</accession>
<feature type="chain" id="PRO_5003973634" description="EGF-like domain-containing protein" evidence="1">
    <location>
        <begin position="17"/>
        <end position="689"/>
    </location>
</feature>
<feature type="domain" description="EGF-like" evidence="2">
    <location>
        <begin position="373"/>
        <end position="406"/>
    </location>
</feature>
<dbReference type="GeneID" id="14890680"/>
<dbReference type="OrthoDB" id="19903at2759"/>
<proteinExistence type="predicted"/>